<feature type="region of interest" description="Disordered" evidence="6">
    <location>
        <begin position="316"/>
        <end position="338"/>
    </location>
</feature>
<dbReference type="Pfam" id="PF20684">
    <property type="entry name" value="Fung_rhodopsin"/>
    <property type="match status" value="1"/>
</dbReference>
<organism evidence="9 10">
    <name type="scientific">Cytospora chrysosperma</name>
    <name type="common">Cytospora canker fungus</name>
    <name type="synonym">Sphaeria chrysosperma</name>
    <dbReference type="NCBI Taxonomy" id="252740"/>
    <lineage>
        <taxon>Eukaryota</taxon>
        <taxon>Fungi</taxon>
        <taxon>Dikarya</taxon>
        <taxon>Ascomycota</taxon>
        <taxon>Pezizomycotina</taxon>
        <taxon>Sordariomycetes</taxon>
        <taxon>Sordariomycetidae</taxon>
        <taxon>Diaporthales</taxon>
        <taxon>Cytosporaceae</taxon>
        <taxon>Cytospora</taxon>
    </lineage>
</organism>
<gene>
    <name evidence="9" type="ORF">VSDG_02104</name>
</gene>
<comment type="caution">
    <text evidence="9">The sequence shown here is derived from an EMBL/GenBank/DDBJ whole genome shotgun (WGS) entry which is preliminary data.</text>
</comment>
<evidence type="ECO:0000256" key="7">
    <source>
        <dbReference type="SAM" id="Phobius"/>
    </source>
</evidence>
<protein>
    <recommendedName>
        <fullName evidence="8">Rhodopsin domain-containing protein</fullName>
    </recommendedName>
</protein>
<evidence type="ECO:0000256" key="5">
    <source>
        <dbReference type="ARBA" id="ARBA00038359"/>
    </source>
</evidence>
<name>A0A423WEA2_CYTCH</name>
<dbReference type="PANTHER" id="PTHR33048:SF129">
    <property type="entry name" value="INTEGRAL MEMBRANE PROTEIN-RELATED"/>
    <property type="match status" value="1"/>
</dbReference>
<dbReference type="GO" id="GO:0016020">
    <property type="term" value="C:membrane"/>
    <property type="evidence" value="ECO:0007669"/>
    <property type="project" value="UniProtKB-SubCell"/>
</dbReference>
<sequence length="417" mass="46516">MTDEQLAALLSQPALEAPEGVTPDFENPPNENGLAWFVTTFCMVAATLCLCLRAYARLWLARKVQIEEVLMVLAYGAYWATAYAAYELIYTPGYYVHQWNLTYGQLIQPFYLILVYGCAYTACLPLIKSAILIEWCRLFVPAEKHKNTFWWGCMAVVCLQSVWGVTCLILLNMQCVPHVAIWEFYLPSKCYSLPKVMLTSASVQVVSDFLMALLPQKVIWGLHLTWQKKMGVAIIFGVGILACIAASVRLATTVTFAHELDQMYYIGPLLFWACAEMTCGFFILSVPCLPKIISESGLPRGFKRLLGLTLKASTDPLDSKTNPDTGLSSTHKKRLSRSGLAASDRKYLRMVEDDVPMAVMGTSESQEHLQEEGRHRNTLDNGNNAVVVTRTTQVTYTSDDHSADGRPHGGLVTPWSK</sequence>
<evidence type="ECO:0000313" key="9">
    <source>
        <dbReference type="EMBL" id="ROW01712.1"/>
    </source>
</evidence>
<keyword evidence="4 7" id="KW-0472">Membrane</keyword>
<feature type="domain" description="Rhodopsin" evidence="8">
    <location>
        <begin position="52"/>
        <end position="293"/>
    </location>
</feature>
<feature type="transmembrane region" description="Helical" evidence="7">
    <location>
        <begin position="148"/>
        <end position="171"/>
    </location>
</feature>
<dbReference type="InterPro" id="IPR049326">
    <property type="entry name" value="Rhodopsin_dom_fungi"/>
</dbReference>
<dbReference type="OrthoDB" id="4682787at2759"/>
<evidence type="ECO:0000256" key="3">
    <source>
        <dbReference type="ARBA" id="ARBA00022989"/>
    </source>
</evidence>
<dbReference type="PANTHER" id="PTHR33048">
    <property type="entry name" value="PTH11-LIKE INTEGRAL MEMBRANE PROTEIN (AFU_ORTHOLOGUE AFUA_5G11245)"/>
    <property type="match status" value="1"/>
</dbReference>
<feature type="transmembrane region" description="Helical" evidence="7">
    <location>
        <begin position="232"/>
        <end position="251"/>
    </location>
</feature>
<reference evidence="9 10" key="1">
    <citation type="submission" date="2015-09" db="EMBL/GenBank/DDBJ databases">
        <title>Host preference determinants of Valsa canker pathogens revealed by comparative genomics.</title>
        <authorList>
            <person name="Yin Z."/>
            <person name="Huang L."/>
        </authorList>
    </citation>
    <scope>NUCLEOTIDE SEQUENCE [LARGE SCALE GENOMIC DNA]</scope>
    <source>
        <strain evidence="9 10">YSFL</strain>
    </source>
</reference>
<proteinExistence type="inferred from homology"/>
<dbReference type="Proteomes" id="UP000284375">
    <property type="component" value="Unassembled WGS sequence"/>
</dbReference>
<feature type="transmembrane region" description="Helical" evidence="7">
    <location>
        <begin position="34"/>
        <end position="56"/>
    </location>
</feature>
<feature type="transmembrane region" description="Helical" evidence="7">
    <location>
        <begin position="106"/>
        <end position="127"/>
    </location>
</feature>
<feature type="compositionally biased region" description="Basic and acidic residues" evidence="6">
    <location>
        <begin position="398"/>
        <end position="407"/>
    </location>
</feature>
<feature type="compositionally biased region" description="Basic and acidic residues" evidence="6">
    <location>
        <begin position="365"/>
        <end position="378"/>
    </location>
</feature>
<comment type="subcellular location">
    <subcellularLocation>
        <location evidence="1">Membrane</location>
        <topology evidence="1">Multi-pass membrane protein</topology>
    </subcellularLocation>
</comment>
<evidence type="ECO:0000256" key="4">
    <source>
        <dbReference type="ARBA" id="ARBA00023136"/>
    </source>
</evidence>
<keyword evidence="2 7" id="KW-0812">Transmembrane</keyword>
<comment type="similarity">
    <text evidence="5">Belongs to the SAT4 family.</text>
</comment>
<feature type="region of interest" description="Disordered" evidence="6">
    <location>
        <begin position="363"/>
        <end position="384"/>
    </location>
</feature>
<feature type="transmembrane region" description="Helical" evidence="7">
    <location>
        <begin position="68"/>
        <end position="86"/>
    </location>
</feature>
<evidence type="ECO:0000256" key="2">
    <source>
        <dbReference type="ARBA" id="ARBA00022692"/>
    </source>
</evidence>
<dbReference type="EMBL" id="LJZO01000006">
    <property type="protein sequence ID" value="ROW01712.1"/>
    <property type="molecule type" value="Genomic_DNA"/>
</dbReference>
<evidence type="ECO:0000259" key="8">
    <source>
        <dbReference type="Pfam" id="PF20684"/>
    </source>
</evidence>
<evidence type="ECO:0000256" key="1">
    <source>
        <dbReference type="ARBA" id="ARBA00004141"/>
    </source>
</evidence>
<evidence type="ECO:0000313" key="10">
    <source>
        <dbReference type="Proteomes" id="UP000284375"/>
    </source>
</evidence>
<dbReference type="STRING" id="252740.A0A423WEA2"/>
<keyword evidence="3 7" id="KW-1133">Transmembrane helix</keyword>
<keyword evidence="10" id="KW-1185">Reference proteome</keyword>
<dbReference type="AlphaFoldDB" id="A0A423WEA2"/>
<evidence type="ECO:0000256" key="6">
    <source>
        <dbReference type="SAM" id="MobiDB-lite"/>
    </source>
</evidence>
<feature type="compositionally biased region" description="Polar residues" evidence="6">
    <location>
        <begin position="319"/>
        <end position="329"/>
    </location>
</feature>
<feature type="region of interest" description="Disordered" evidence="6">
    <location>
        <begin position="397"/>
        <end position="417"/>
    </location>
</feature>
<dbReference type="InterPro" id="IPR052337">
    <property type="entry name" value="SAT4-like"/>
</dbReference>
<accession>A0A423WEA2</accession>
<feature type="transmembrane region" description="Helical" evidence="7">
    <location>
        <begin position="263"/>
        <end position="284"/>
    </location>
</feature>